<reference evidence="2" key="1">
    <citation type="submission" date="2015-12" db="EMBL/GenBank/DDBJ databases">
        <title>De novo transcriptome assembly of four potential Pierce s Disease insect vectors from Arizona vineyards.</title>
        <authorList>
            <person name="Tassone E.E."/>
        </authorList>
    </citation>
    <scope>NUCLEOTIDE SEQUENCE</scope>
</reference>
<dbReference type="AlphaFoldDB" id="A0A1B6D5U9"/>
<gene>
    <name evidence="2" type="ORF">g.14185</name>
</gene>
<protein>
    <submittedName>
        <fullName evidence="2">Uncharacterized protein</fullName>
    </submittedName>
</protein>
<feature type="transmembrane region" description="Helical" evidence="1">
    <location>
        <begin position="199"/>
        <end position="222"/>
    </location>
</feature>
<keyword evidence="1" id="KW-1133">Transmembrane helix</keyword>
<evidence type="ECO:0000313" key="2">
    <source>
        <dbReference type="EMBL" id="JAS21050.1"/>
    </source>
</evidence>
<evidence type="ECO:0000256" key="1">
    <source>
        <dbReference type="SAM" id="Phobius"/>
    </source>
</evidence>
<organism evidence="2">
    <name type="scientific">Clastoptera arizonana</name>
    <name type="common">Arizona spittle bug</name>
    <dbReference type="NCBI Taxonomy" id="38151"/>
    <lineage>
        <taxon>Eukaryota</taxon>
        <taxon>Metazoa</taxon>
        <taxon>Ecdysozoa</taxon>
        <taxon>Arthropoda</taxon>
        <taxon>Hexapoda</taxon>
        <taxon>Insecta</taxon>
        <taxon>Pterygota</taxon>
        <taxon>Neoptera</taxon>
        <taxon>Paraneoptera</taxon>
        <taxon>Hemiptera</taxon>
        <taxon>Auchenorrhyncha</taxon>
        <taxon>Cercopoidea</taxon>
        <taxon>Clastopteridae</taxon>
        <taxon>Clastoptera</taxon>
    </lineage>
</organism>
<feature type="transmembrane region" description="Helical" evidence="1">
    <location>
        <begin position="242"/>
        <end position="265"/>
    </location>
</feature>
<proteinExistence type="predicted"/>
<accession>A0A1B6D5U9</accession>
<name>A0A1B6D5U9_9HEMI</name>
<sequence>MITATLLNTSIKSMSSTKILRDNNLSEEEEVKIFVSQMLINRVFLGDFQERRYVDLLNNYRDVMVIDEQHGDLKRDLDIVKKRLDDYYKGRVWIGMTGPNMVGAPSGHCLWVNLQNQPLGQYWFVIKKVKFLHNEVIVTVKQVRLSSESKTTACTNEEENNEFIEFINSITLKSLSKCFTNTVFPTMKTYFTFYNIKQIFIFLTVLALTIFTGLLHILQYFADFTIRLLKELNVFFHTATPFLLGVLDLIAKIVGGFYILIAMMWRENSGPRMNMQHLKAIEQPIRHSPQQKNKTFADFRRRYQNHDRNSSSPQNHFYENN</sequence>
<keyword evidence="1" id="KW-0472">Membrane</keyword>
<dbReference type="EMBL" id="GEDC01016248">
    <property type="protein sequence ID" value="JAS21050.1"/>
    <property type="molecule type" value="Transcribed_RNA"/>
</dbReference>
<keyword evidence="1" id="KW-0812">Transmembrane</keyword>